<organism evidence="1 2">
    <name type="scientific">Undibacterium danionis</name>
    <dbReference type="NCBI Taxonomy" id="1812100"/>
    <lineage>
        <taxon>Bacteria</taxon>
        <taxon>Pseudomonadati</taxon>
        <taxon>Pseudomonadota</taxon>
        <taxon>Betaproteobacteria</taxon>
        <taxon>Burkholderiales</taxon>
        <taxon>Oxalobacteraceae</taxon>
        <taxon>Undibacterium</taxon>
    </lineage>
</organism>
<proteinExistence type="predicted"/>
<evidence type="ECO:0000313" key="1">
    <source>
        <dbReference type="EMBL" id="MFC0350075.1"/>
    </source>
</evidence>
<keyword evidence="2" id="KW-1185">Reference proteome</keyword>
<name>A0ABV6IE15_9BURK</name>
<comment type="caution">
    <text evidence="1">The sequence shown here is derived from an EMBL/GenBank/DDBJ whole genome shotgun (WGS) entry which is preliminary data.</text>
</comment>
<dbReference type="Proteomes" id="UP001589844">
    <property type="component" value="Unassembled WGS sequence"/>
</dbReference>
<protein>
    <submittedName>
        <fullName evidence="1">Uncharacterized protein</fullName>
    </submittedName>
</protein>
<evidence type="ECO:0000313" key="2">
    <source>
        <dbReference type="Proteomes" id="UP001589844"/>
    </source>
</evidence>
<sequence>MNDGFPLLVAHNIQTHALLFRLINHPKDCPAAYYYLWQNMVVEFSDLDASYSFRYLNGNHEGNLQFIIEDVCDAIQTLGPLLDGRPTQNN</sequence>
<reference evidence="1 2" key="1">
    <citation type="submission" date="2024-09" db="EMBL/GenBank/DDBJ databases">
        <authorList>
            <person name="Sun Q."/>
            <person name="Mori K."/>
        </authorList>
    </citation>
    <scope>NUCLEOTIDE SEQUENCE [LARGE SCALE GENOMIC DNA]</scope>
    <source>
        <strain evidence="1 2">CCM 8677</strain>
    </source>
</reference>
<gene>
    <name evidence="1" type="ORF">ACFFJH_09680</name>
</gene>
<dbReference type="RefSeq" id="WP_390211968.1">
    <property type="nucleotide sequence ID" value="NZ_JBHLXJ010000009.1"/>
</dbReference>
<dbReference type="EMBL" id="JBHLXJ010000009">
    <property type="protein sequence ID" value="MFC0350075.1"/>
    <property type="molecule type" value="Genomic_DNA"/>
</dbReference>
<accession>A0ABV6IE15</accession>